<dbReference type="AlphaFoldDB" id="A0A9N8MLB0"/>
<proteinExistence type="predicted"/>
<comment type="caution">
    <text evidence="1">The sequence shown here is derived from an EMBL/GenBank/DDBJ whole genome shotgun (WGS) entry which is preliminary data.</text>
</comment>
<evidence type="ECO:0000313" key="1">
    <source>
        <dbReference type="EMBL" id="CAE6872543.1"/>
    </source>
</evidence>
<gene>
    <name evidence="1" type="ORF">R70211_01370</name>
</gene>
<accession>A0A9N8MLB0</accession>
<dbReference type="Proteomes" id="UP000675121">
    <property type="component" value="Unassembled WGS sequence"/>
</dbReference>
<keyword evidence="2" id="KW-1185">Reference proteome</keyword>
<name>A0A9N8MLB0_9BURK</name>
<protein>
    <submittedName>
        <fullName evidence="1">Uncharacterized protein</fullName>
    </submittedName>
</protein>
<evidence type="ECO:0000313" key="2">
    <source>
        <dbReference type="Proteomes" id="UP000675121"/>
    </source>
</evidence>
<organism evidence="1 2">
    <name type="scientific">Paraburkholderia domus</name>
    <dbReference type="NCBI Taxonomy" id="2793075"/>
    <lineage>
        <taxon>Bacteria</taxon>
        <taxon>Pseudomonadati</taxon>
        <taxon>Pseudomonadota</taxon>
        <taxon>Betaproteobacteria</taxon>
        <taxon>Burkholderiales</taxon>
        <taxon>Burkholderiaceae</taxon>
        <taxon>Paraburkholderia</taxon>
    </lineage>
</organism>
<sequence>MNKPDISPEATASINADTVNALLSYFADCRFDESHLTPTHLTLALEFAYQHHRKRHLKAVSTSTLRVSKVMSITSSSGEHFDDRDWQCWKPQGAAELRA</sequence>
<dbReference type="RefSeq" id="WP_201138881.1">
    <property type="nucleotide sequence ID" value="NZ_CAJNAS010000003.1"/>
</dbReference>
<dbReference type="EMBL" id="CAJNAS010000003">
    <property type="protein sequence ID" value="CAE6872543.1"/>
    <property type="molecule type" value="Genomic_DNA"/>
</dbReference>
<reference evidence="1" key="1">
    <citation type="submission" date="2021-02" db="EMBL/GenBank/DDBJ databases">
        <authorList>
            <person name="Vanwijnsberghe S."/>
        </authorList>
    </citation>
    <scope>NUCLEOTIDE SEQUENCE</scope>
    <source>
        <strain evidence="1">R-70211</strain>
    </source>
</reference>